<evidence type="ECO:0000256" key="1">
    <source>
        <dbReference type="ARBA" id="ARBA00007806"/>
    </source>
</evidence>
<dbReference type="InterPro" id="IPR033403">
    <property type="entry name" value="DUF5110"/>
</dbReference>
<organism evidence="7 8">
    <name type="scientific">Paenibacillus antri</name>
    <dbReference type="NCBI Taxonomy" id="2582848"/>
    <lineage>
        <taxon>Bacteria</taxon>
        <taxon>Bacillati</taxon>
        <taxon>Bacillota</taxon>
        <taxon>Bacilli</taxon>
        <taxon>Bacillales</taxon>
        <taxon>Paenibacillaceae</taxon>
        <taxon>Paenibacillus</taxon>
    </lineage>
</organism>
<dbReference type="InterPro" id="IPR000322">
    <property type="entry name" value="Glyco_hydro_31_TIM"/>
</dbReference>
<dbReference type="OrthoDB" id="176168at2"/>
<evidence type="ECO:0000259" key="5">
    <source>
        <dbReference type="Pfam" id="PF17137"/>
    </source>
</evidence>
<dbReference type="CDD" id="cd06591">
    <property type="entry name" value="GH31_xylosidase_XylS"/>
    <property type="match status" value="1"/>
</dbReference>
<proteinExistence type="inferred from homology"/>
<evidence type="ECO:0000259" key="4">
    <source>
        <dbReference type="Pfam" id="PF13802"/>
    </source>
</evidence>
<dbReference type="RefSeq" id="WP_138193003.1">
    <property type="nucleotide sequence ID" value="NZ_VCIW01000002.1"/>
</dbReference>
<comment type="similarity">
    <text evidence="1 2">Belongs to the glycosyl hydrolase 31 family.</text>
</comment>
<dbReference type="GO" id="GO:0030246">
    <property type="term" value="F:carbohydrate binding"/>
    <property type="evidence" value="ECO:0007669"/>
    <property type="project" value="InterPro"/>
</dbReference>
<dbReference type="SUPFAM" id="SSF51445">
    <property type="entry name" value="(Trans)glycosidases"/>
    <property type="match status" value="1"/>
</dbReference>
<dbReference type="AlphaFoldDB" id="A0A5R9GNK8"/>
<dbReference type="Gene3D" id="2.60.40.1760">
    <property type="entry name" value="glycosyl hydrolase (family 31)"/>
    <property type="match status" value="1"/>
</dbReference>
<dbReference type="PANTHER" id="PTHR43863:SF2">
    <property type="entry name" value="MALTASE-GLUCOAMYLASE"/>
    <property type="match status" value="1"/>
</dbReference>
<name>A0A5R9GNK8_9BACL</name>
<reference evidence="7 8" key="1">
    <citation type="submission" date="2019-05" db="EMBL/GenBank/DDBJ databases">
        <authorList>
            <person name="Narsing Rao M.P."/>
            <person name="Li W.J."/>
        </authorList>
    </citation>
    <scope>NUCLEOTIDE SEQUENCE [LARGE SCALE GENOMIC DNA]</scope>
    <source>
        <strain evidence="7 8">SYSU_K30003</strain>
    </source>
</reference>
<dbReference type="Pfam" id="PF13802">
    <property type="entry name" value="Gal_mutarotas_2"/>
    <property type="match status" value="1"/>
</dbReference>
<feature type="domain" description="Glycoside hydrolase family 31 TIM barrel" evidence="3">
    <location>
        <begin position="255"/>
        <end position="592"/>
    </location>
</feature>
<dbReference type="InterPro" id="IPR048395">
    <property type="entry name" value="Glyco_hydro_31_C"/>
</dbReference>
<keyword evidence="2" id="KW-0378">Hydrolase</keyword>
<dbReference type="InterPro" id="IPR013780">
    <property type="entry name" value="Glyco_hydro_b"/>
</dbReference>
<dbReference type="InterPro" id="IPR011013">
    <property type="entry name" value="Gal_mutarotase_sf_dom"/>
</dbReference>
<evidence type="ECO:0000259" key="6">
    <source>
        <dbReference type="Pfam" id="PF21365"/>
    </source>
</evidence>
<feature type="domain" description="DUF5110" evidence="5">
    <location>
        <begin position="707"/>
        <end position="774"/>
    </location>
</feature>
<dbReference type="SUPFAM" id="SSF51011">
    <property type="entry name" value="Glycosyl hydrolase domain"/>
    <property type="match status" value="1"/>
</dbReference>
<dbReference type="InterPro" id="IPR051816">
    <property type="entry name" value="Glycosyl_Hydrolase_31"/>
</dbReference>
<accession>A0A5R9GNK8</accession>
<evidence type="ECO:0000259" key="3">
    <source>
        <dbReference type="Pfam" id="PF01055"/>
    </source>
</evidence>
<dbReference type="GO" id="GO:0005975">
    <property type="term" value="P:carbohydrate metabolic process"/>
    <property type="evidence" value="ECO:0007669"/>
    <property type="project" value="InterPro"/>
</dbReference>
<evidence type="ECO:0000313" key="7">
    <source>
        <dbReference type="EMBL" id="TLS53685.1"/>
    </source>
</evidence>
<dbReference type="EMBL" id="VCIW01000002">
    <property type="protein sequence ID" value="TLS53685.1"/>
    <property type="molecule type" value="Genomic_DNA"/>
</dbReference>
<dbReference type="CDD" id="cd14752">
    <property type="entry name" value="GH31_N"/>
    <property type="match status" value="1"/>
</dbReference>
<dbReference type="Pfam" id="PF17137">
    <property type="entry name" value="DUF5110"/>
    <property type="match status" value="1"/>
</dbReference>
<dbReference type="Proteomes" id="UP000309676">
    <property type="component" value="Unassembled WGS sequence"/>
</dbReference>
<evidence type="ECO:0000313" key="8">
    <source>
        <dbReference type="Proteomes" id="UP000309676"/>
    </source>
</evidence>
<dbReference type="Gene3D" id="3.20.20.80">
    <property type="entry name" value="Glycosidases"/>
    <property type="match status" value="1"/>
</dbReference>
<dbReference type="InterPro" id="IPR017853">
    <property type="entry name" value="GH"/>
</dbReference>
<dbReference type="Pfam" id="PF01055">
    <property type="entry name" value="Glyco_hydro_31_2nd"/>
    <property type="match status" value="1"/>
</dbReference>
<sequence>MKVTGVVATPEALVLTTTSGRMKIEPYAPSILRVVYTLEEEFGAKTSLAAVPDAKRETAWTYAETDDAVELRTSELALTVTKATGAFVYRDAAGRLLTREPARGGKTLVAAEAVVNVYDESAEVATTMSVDGMRAQAAEAKETIRRRAYHTKLEFEWSEGEALYGLGSHEEGVMNLRGSFQYLYQQNMKAVVPVLVSTNGYGVLFDSYGLMIFRDDAHGSYLWTEVDDEMDYYFIHGPALDRVVAGYRQLTGAAPLLPRWAYGYAQSKERYKSQAELIEVVREYRERCIPLDLIILDWCSWTGNLWGQKSFDPERFPDPTAMTETLHAMHARLMVSIWPIMNNDGPNHLEMKREKGLLGNQATYDAFSEKARALYWKQAKEGLFDHGVDAWWCDCTEPFEADWNGSVRLEPEQRLLVNTGQSKKYLDPEYINAYSLQHSKGIYEGQRAVTSAKRVVNLTRSSYSGQQRYATITWSGDTAAKWETLRRQIPAGLNFVATGAPYWTSDIGAFFVAKKEQWFWDGDYDAGCEDPAYRELYLRWFQYGAFLPMFRSHGTDTPREVWRFGEPGETIYDTLVRFVRLRYRLLPYIYSLAGAVTHEHGTMMRPLAFDFPADPVVRGIDDQYAFGPALLVCPIVSPSVGGRSTRRVYLPAGTEWYDFWTGERHAGGSWVTADCGLETIPLYVRAGSVLPIGPDVQWSGEALDAPWDVLVYPGADGGITLYEDEGDGYGYERGAFARTSVVWDDASRRLRFGAREGAPFPGDSGRRTYRVRLAAGGFEASLAAGDAVVVEHAGAPRDLAL</sequence>
<dbReference type="Gene3D" id="2.60.40.1180">
    <property type="entry name" value="Golgi alpha-mannosidase II"/>
    <property type="match status" value="2"/>
</dbReference>
<evidence type="ECO:0000256" key="2">
    <source>
        <dbReference type="RuleBase" id="RU361185"/>
    </source>
</evidence>
<gene>
    <name evidence="7" type="ORF">FE782_05280</name>
</gene>
<dbReference type="SUPFAM" id="SSF74650">
    <property type="entry name" value="Galactose mutarotase-like"/>
    <property type="match status" value="1"/>
</dbReference>
<protein>
    <submittedName>
        <fullName evidence="7">DUF4968 domain-containing protein</fullName>
    </submittedName>
</protein>
<feature type="domain" description="Glycosyl hydrolase family 31 C-terminal" evidence="6">
    <location>
        <begin position="602"/>
        <end position="690"/>
    </location>
</feature>
<dbReference type="GO" id="GO:0004553">
    <property type="term" value="F:hydrolase activity, hydrolyzing O-glycosyl compounds"/>
    <property type="evidence" value="ECO:0007669"/>
    <property type="project" value="InterPro"/>
</dbReference>
<feature type="domain" description="Glycoside hydrolase family 31 N-terminal" evidence="4">
    <location>
        <begin position="22"/>
        <end position="208"/>
    </location>
</feature>
<dbReference type="InterPro" id="IPR025887">
    <property type="entry name" value="Glyco_hydro_31_N_dom"/>
</dbReference>
<keyword evidence="8" id="KW-1185">Reference proteome</keyword>
<dbReference type="Pfam" id="PF21365">
    <property type="entry name" value="Glyco_hydro_31_3rd"/>
    <property type="match status" value="1"/>
</dbReference>
<keyword evidence="2" id="KW-0326">Glycosidase</keyword>
<dbReference type="PANTHER" id="PTHR43863">
    <property type="entry name" value="HYDROLASE, PUTATIVE (AFU_ORTHOLOGUE AFUA_1G03140)-RELATED"/>
    <property type="match status" value="1"/>
</dbReference>
<comment type="caution">
    <text evidence="7">The sequence shown here is derived from an EMBL/GenBank/DDBJ whole genome shotgun (WGS) entry which is preliminary data.</text>
</comment>